<evidence type="ECO:0000256" key="1">
    <source>
        <dbReference type="SAM" id="Phobius"/>
    </source>
</evidence>
<feature type="transmembrane region" description="Helical" evidence="1">
    <location>
        <begin position="55"/>
        <end position="85"/>
    </location>
</feature>
<accession>A0A917ENE8</accession>
<keyword evidence="1" id="KW-0812">Transmembrane</keyword>
<name>A0A917ENE8_9MICC</name>
<reference evidence="3" key="1">
    <citation type="journal article" date="2014" name="Int. J. Syst. Evol. Microbiol.">
        <title>Complete genome sequence of Corynebacterium casei LMG S-19264T (=DSM 44701T), isolated from a smear-ripened cheese.</title>
        <authorList>
            <consortium name="US DOE Joint Genome Institute (JGI-PGF)"/>
            <person name="Walter F."/>
            <person name="Albersmeier A."/>
            <person name="Kalinowski J."/>
            <person name="Ruckert C."/>
        </authorList>
    </citation>
    <scope>NUCLEOTIDE SEQUENCE</scope>
    <source>
        <strain evidence="3">CGMCC 1.15388</strain>
    </source>
</reference>
<evidence type="ECO:0000313" key="3">
    <source>
        <dbReference type="EMBL" id="GGE59882.1"/>
    </source>
</evidence>
<protein>
    <recommendedName>
        <fullName evidence="2">Sodium symporter small subunit domain-containing protein</fullName>
    </recommendedName>
</protein>
<gene>
    <name evidence="3" type="ORF">GCM10011401_03420</name>
</gene>
<feature type="domain" description="Sodium symporter small subunit" evidence="2">
    <location>
        <begin position="20"/>
        <end position="96"/>
    </location>
</feature>
<dbReference type="NCBIfam" id="TIGR03647">
    <property type="entry name" value="Na_symport_sm"/>
    <property type="match status" value="1"/>
</dbReference>
<dbReference type="EMBL" id="BMIS01000001">
    <property type="protein sequence ID" value="GGE59882.1"/>
    <property type="molecule type" value="Genomic_DNA"/>
</dbReference>
<proteinExistence type="predicted"/>
<dbReference type="RefSeq" id="WP_188682261.1">
    <property type="nucleotide sequence ID" value="NZ_BMIS01000001.1"/>
</dbReference>
<reference evidence="3" key="2">
    <citation type="submission" date="2020-09" db="EMBL/GenBank/DDBJ databases">
        <authorList>
            <person name="Sun Q."/>
            <person name="Zhou Y."/>
        </authorList>
    </citation>
    <scope>NUCLEOTIDE SEQUENCE</scope>
    <source>
        <strain evidence="3">CGMCC 1.15388</strain>
    </source>
</reference>
<evidence type="ECO:0000313" key="4">
    <source>
        <dbReference type="Proteomes" id="UP000633136"/>
    </source>
</evidence>
<sequence length="107" mass="12026">MSDVTYENGGGAPPGEDWRRRYWKKNVRLLVVLLAIWATVSLGFGVLLVEPLNNIVILGFPLGLWFAQQGAIYTFVLLILVYALWMDRIDKEFGVDERPAAEGGDSR</sequence>
<dbReference type="Proteomes" id="UP000633136">
    <property type="component" value="Unassembled WGS sequence"/>
</dbReference>
<keyword evidence="4" id="KW-1185">Reference proteome</keyword>
<organism evidence="3 4">
    <name type="scientific">Nesterenkonia cremea</name>
    <dbReference type="NCBI Taxonomy" id="1882340"/>
    <lineage>
        <taxon>Bacteria</taxon>
        <taxon>Bacillati</taxon>
        <taxon>Actinomycetota</taxon>
        <taxon>Actinomycetes</taxon>
        <taxon>Micrococcales</taxon>
        <taxon>Micrococcaceae</taxon>
        <taxon>Nesterenkonia</taxon>
    </lineage>
</organism>
<dbReference type="AlphaFoldDB" id="A0A917ENE8"/>
<feature type="transmembrane region" description="Helical" evidence="1">
    <location>
        <begin position="29"/>
        <end position="49"/>
    </location>
</feature>
<evidence type="ECO:0000259" key="2">
    <source>
        <dbReference type="Pfam" id="PF13937"/>
    </source>
</evidence>
<dbReference type="Pfam" id="PF13937">
    <property type="entry name" value="DUF4212"/>
    <property type="match status" value="1"/>
</dbReference>
<comment type="caution">
    <text evidence="3">The sequence shown here is derived from an EMBL/GenBank/DDBJ whole genome shotgun (WGS) entry which is preliminary data.</text>
</comment>
<dbReference type="InterPro" id="IPR019886">
    <property type="entry name" value="Na_symporter_ssu"/>
</dbReference>
<keyword evidence="1" id="KW-1133">Transmembrane helix</keyword>
<keyword evidence="1" id="KW-0472">Membrane</keyword>